<keyword evidence="2" id="KW-1003">Cell membrane</keyword>
<protein>
    <submittedName>
        <fullName evidence="10">Exosortase family protein XrtF</fullName>
    </submittedName>
</protein>
<sequence>MKKYFILYKPFLFFLATFFLTYIVLTVLYQAYLNSFGENKLDTITRMVVENTDQLFQLFGANFRIEENESQSFIKLIYNQKYVARIIEGCNAISVIILFISFIVAFSGKLKPTLLFIFGGSLLIYLLNVLRIAILSVLMFHFPKQESFLHSVLFPLYIYGVVFILWLIWVRNFSRYASKDIK</sequence>
<dbReference type="GO" id="GO:0005886">
    <property type="term" value="C:plasma membrane"/>
    <property type="evidence" value="ECO:0007669"/>
    <property type="project" value="UniProtKB-SubCell"/>
</dbReference>
<dbReference type="NCBIfam" id="TIGR04128">
    <property type="entry name" value="exoso_Fjoh_1448"/>
    <property type="match status" value="1"/>
</dbReference>
<feature type="transmembrane region" description="Helical" evidence="8">
    <location>
        <begin position="113"/>
        <end position="142"/>
    </location>
</feature>
<evidence type="ECO:0000313" key="9">
    <source>
        <dbReference type="EMBL" id="TRX07088.1"/>
    </source>
</evidence>
<reference evidence="11 12" key="1">
    <citation type="submission" date="2019-07" db="EMBL/GenBank/DDBJ databases">
        <title>Novel species of Flavobacterium.</title>
        <authorList>
            <person name="Liu Q."/>
            <person name="Xin Y.-H."/>
        </authorList>
    </citation>
    <scope>NUCLEOTIDE SEQUENCE [LARGE SCALE GENOMIC DNA]</scope>
    <source>
        <strain evidence="9 11">GSP39</strain>
        <strain evidence="10 12">GSR22</strain>
    </source>
</reference>
<evidence type="ECO:0000256" key="7">
    <source>
        <dbReference type="ARBA" id="ARBA00023136"/>
    </source>
</evidence>
<gene>
    <name evidence="10" type="primary">xrtF</name>
    <name evidence="10" type="ORF">FNW11_11300</name>
    <name evidence="9" type="ORF">FNW12_06680</name>
</gene>
<dbReference type="Pfam" id="PF09721">
    <property type="entry name" value="Exosortase_EpsH"/>
    <property type="match status" value="1"/>
</dbReference>
<keyword evidence="6 8" id="KW-1133">Transmembrane helix</keyword>
<keyword evidence="11" id="KW-1185">Reference proteome</keyword>
<organism evidence="10 12">
    <name type="scientific">Flavobacterium gawalongense</name>
    <dbReference type="NCBI Taxonomy" id="2594432"/>
    <lineage>
        <taxon>Bacteria</taxon>
        <taxon>Pseudomonadati</taxon>
        <taxon>Bacteroidota</taxon>
        <taxon>Flavobacteriia</taxon>
        <taxon>Flavobacteriales</taxon>
        <taxon>Flavobacteriaceae</taxon>
        <taxon>Flavobacterium</taxon>
    </lineage>
</organism>
<dbReference type="NCBIfam" id="TIGR04178">
    <property type="entry name" value="exo_archaeo"/>
    <property type="match status" value="1"/>
</dbReference>
<feature type="transmembrane region" description="Helical" evidence="8">
    <location>
        <begin position="148"/>
        <end position="169"/>
    </location>
</feature>
<dbReference type="InterPro" id="IPR026323">
    <property type="entry name" value="Exosortase-related_prot_XrtF"/>
</dbReference>
<dbReference type="InterPro" id="IPR019127">
    <property type="entry name" value="Exosortase"/>
</dbReference>
<dbReference type="RefSeq" id="WP_143386096.1">
    <property type="nucleotide sequence ID" value="NZ_VJZL01000020.1"/>
</dbReference>
<dbReference type="AlphaFoldDB" id="A0A553BJ44"/>
<name>A0A553BJ44_9FLAO</name>
<evidence type="ECO:0000313" key="12">
    <source>
        <dbReference type="Proteomes" id="UP000318669"/>
    </source>
</evidence>
<dbReference type="Proteomes" id="UP000318528">
    <property type="component" value="Unassembled WGS sequence"/>
</dbReference>
<evidence type="ECO:0000256" key="4">
    <source>
        <dbReference type="ARBA" id="ARBA00022692"/>
    </source>
</evidence>
<evidence type="ECO:0000256" key="2">
    <source>
        <dbReference type="ARBA" id="ARBA00022475"/>
    </source>
</evidence>
<proteinExistence type="predicted"/>
<comment type="subcellular location">
    <subcellularLocation>
        <location evidence="1">Cell membrane</location>
        <topology evidence="1">Multi-pass membrane protein</topology>
    </subcellularLocation>
</comment>
<feature type="transmembrane region" description="Helical" evidence="8">
    <location>
        <begin position="12"/>
        <end position="32"/>
    </location>
</feature>
<dbReference type="GO" id="GO:0006508">
    <property type="term" value="P:proteolysis"/>
    <property type="evidence" value="ECO:0007669"/>
    <property type="project" value="UniProtKB-KW"/>
</dbReference>
<comment type="caution">
    <text evidence="10">The sequence shown here is derived from an EMBL/GenBank/DDBJ whole genome shotgun (WGS) entry which is preliminary data.</text>
</comment>
<keyword evidence="3" id="KW-0645">Protease</keyword>
<evidence type="ECO:0000256" key="1">
    <source>
        <dbReference type="ARBA" id="ARBA00004651"/>
    </source>
</evidence>
<evidence type="ECO:0000313" key="11">
    <source>
        <dbReference type="Proteomes" id="UP000318528"/>
    </source>
</evidence>
<evidence type="ECO:0000256" key="3">
    <source>
        <dbReference type="ARBA" id="ARBA00022670"/>
    </source>
</evidence>
<feature type="transmembrane region" description="Helical" evidence="8">
    <location>
        <begin position="82"/>
        <end position="106"/>
    </location>
</feature>
<keyword evidence="7 8" id="KW-0472">Membrane</keyword>
<dbReference type="EMBL" id="VJZN01000009">
    <property type="protein sequence ID" value="TRX07088.1"/>
    <property type="molecule type" value="Genomic_DNA"/>
</dbReference>
<keyword evidence="4 8" id="KW-0812">Transmembrane</keyword>
<accession>A0A553BJ44</accession>
<evidence type="ECO:0000256" key="8">
    <source>
        <dbReference type="SAM" id="Phobius"/>
    </source>
</evidence>
<dbReference type="OrthoDB" id="678161at2"/>
<dbReference type="EMBL" id="VJZL01000020">
    <property type="protein sequence ID" value="TRX08270.1"/>
    <property type="molecule type" value="Genomic_DNA"/>
</dbReference>
<evidence type="ECO:0000256" key="6">
    <source>
        <dbReference type="ARBA" id="ARBA00022989"/>
    </source>
</evidence>
<evidence type="ECO:0000313" key="10">
    <source>
        <dbReference type="EMBL" id="TRX08270.1"/>
    </source>
</evidence>
<dbReference type="Proteomes" id="UP000318669">
    <property type="component" value="Unassembled WGS sequence"/>
</dbReference>
<dbReference type="GO" id="GO:0008233">
    <property type="term" value="F:peptidase activity"/>
    <property type="evidence" value="ECO:0007669"/>
    <property type="project" value="UniProtKB-KW"/>
</dbReference>
<dbReference type="InterPro" id="IPR026392">
    <property type="entry name" value="Exo/Archaeosortase_dom"/>
</dbReference>
<keyword evidence="5" id="KW-0378">Hydrolase</keyword>
<evidence type="ECO:0000256" key="5">
    <source>
        <dbReference type="ARBA" id="ARBA00022801"/>
    </source>
</evidence>